<dbReference type="InterPro" id="IPR050204">
    <property type="entry name" value="AraC_XylS_family_regulators"/>
</dbReference>
<accession>A0A972NYA9</accession>
<dbReference type="EMBL" id="WOEZ01000199">
    <property type="protein sequence ID" value="NPT59795.1"/>
    <property type="molecule type" value="Genomic_DNA"/>
</dbReference>
<dbReference type="SUPFAM" id="SSF46689">
    <property type="entry name" value="Homeodomain-like"/>
    <property type="match status" value="2"/>
</dbReference>
<name>A0A972NYA9_9BURK</name>
<comment type="caution">
    <text evidence="5">The sequence shown here is derived from an EMBL/GenBank/DDBJ whole genome shotgun (WGS) entry which is preliminary data.</text>
</comment>
<dbReference type="InterPro" id="IPR018060">
    <property type="entry name" value="HTH_AraC"/>
</dbReference>
<dbReference type="GO" id="GO:0043565">
    <property type="term" value="F:sequence-specific DNA binding"/>
    <property type="evidence" value="ECO:0007669"/>
    <property type="project" value="InterPro"/>
</dbReference>
<evidence type="ECO:0000256" key="3">
    <source>
        <dbReference type="ARBA" id="ARBA00023163"/>
    </source>
</evidence>
<reference evidence="5 6" key="1">
    <citation type="submission" date="2019-11" db="EMBL/GenBank/DDBJ databases">
        <title>Metabolism of dissolved organic matter in forest soils.</title>
        <authorList>
            <person name="Cyle K.T."/>
            <person name="Wilhelm R.C."/>
            <person name="Martinez C.E."/>
        </authorList>
    </citation>
    <scope>NUCLEOTIDE SEQUENCE [LARGE SCALE GENOMIC DNA]</scope>
    <source>
        <strain evidence="5 6">5N</strain>
    </source>
</reference>
<feature type="domain" description="HTH araC/xylS-type" evidence="4">
    <location>
        <begin position="257"/>
        <end position="355"/>
    </location>
</feature>
<evidence type="ECO:0000259" key="4">
    <source>
        <dbReference type="PROSITE" id="PS01124"/>
    </source>
</evidence>
<gene>
    <name evidence="5" type="ORF">GNZ13_35890</name>
</gene>
<dbReference type="InterPro" id="IPR018062">
    <property type="entry name" value="HTH_AraC-typ_CS"/>
</dbReference>
<dbReference type="GO" id="GO:0003700">
    <property type="term" value="F:DNA-binding transcription factor activity"/>
    <property type="evidence" value="ECO:0007669"/>
    <property type="project" value="InterPro"/>
</dbReference>
<keyword evidence="1" id="KW-0805">Transcription regulation</keyword>
<evidence type="ECO:0000256" key="1">
    <source>
        <dbReference type="ARBA" id="ARBA00023015"/>
    </source>
</evidence>
<dbReference type="InterPro" id="IPR009057">
    <property type="entry name" value="Homeodomain-like_sf"/>
</dbReference>
<proteinExistence type="predicted"/>
<evidence type="ECO:0000256" key="2">
    <source>
        <dbReference type="ARBA" id="ARBA00023125"/>
    </source>
</evidence>
<keyword evidence="6" id="KW-1185">Reference proteome</keyword>
<dbReference type="SMART" id="SM00342">
    <property type="entry name" value="HTH_ARAC"/>
    <property type="match status" value="1"/>
</dbReference>
<protein>
    <submittedName>
        <fullName evidence="5">Helix-turn-helix domain-containing protein</fullName>
    </submittedName>
</protein>
<dbReference type="Proteomes" id="UP000655523">
    <property type="component" value="Unassembled WGS sequence"/>
</dbReference>
<keyword evidence="3" id="KW-0804">Transcription</keyword>
<evidence type="ECO:0000313" key="6">
    <source>
        <dbReference type="Proteomes" id="UP000655523"/>
    </source>
</evidence>
<sequence length="367" mass="39949">MRFNSSPMLVGSPIRLHAIGFGPPVRRMSESANVTPGSVNMKALPDGSAVLTAPWETSGTPRTIVAETAWRCDARPTAACSSSPERTLGLSRWTLAAPSAERVVNRSEGTCHTIAVSLKSTDLTFCHGTRVICDGRVTPGVTQITQPGQEVSAVFRAPCDVLHLYAPQELLRECYAHVCGRAPGGEVMLGNAALVPDVAVSQLAHALVCAHVEGPTVNDLFTDSIGLAIVTRLLSREIHATRKAQRAVTELPRWRLKRAIEYIDAHLSEAIRLQDIAQSTGLTRMHFAAQFRAATGMSPHDYLLQRRIETAQVLLATTKQGVLDIALATGFCSHTHFATVFRQRVGETPTRYRAQVRDADHLTYRCN</sequence>
<organism evidence="5 6">
    <name type="scientific">Paraburkholderia elongata</name>
    <dbReference type="NCBI Taxonomy" id="2675747"/>
    <lineage>
        <taxon>Bacteria</taxon>
        <taxon>Pseudomonadati</taxon>
        <taxon>Pseudomonadota</taxon>
        <taxon>Betaproteobacteria</taxon>
        <taxon>Burkholderiales</taxon>
        <taxon>Burkholderiaceae</taxon>
        <taxon>Paraburkholderia</taxon>
    </lineage>
</organism>
<dbReference type="PROSITE" id="PS00041">
    <property type="entry name" value="HTH_ARAC_FAMILY_1"/>
    <property type="match status" value="1"/>
</dbReference>
<dbReference type="Pfam" id="PF12833">
    <property type="entry name" value="HTH_18"/>
    <property type="match status" value="1"/>
</dbReference>
<dbReference type="InterPro" id="IPR020449">
    <property type="entry name" value="Tscrpt_reg_AraC-type_HTH"/>
</dbReference>
<dbReference type="AlphaFoldDB" id="A0A972NYA9"/>
<dbReference type="PRINTS" id="PR00032">
    <property type="entry name" value="HTHARAC"/>
</dbReference>
<dbReference type="PANTHER" id="PTHR46796:SF14">
    <property type="entry name" value="TRANSCRIPTIONAL REGULATORY PROTEIN"/>
    <property type="match status" value="1"/>
</dbReference>
<evidence type="ECO:0000313" key="5">
    <source>
        <dbReference type="EMBL" id="NPT59795.1"/>
    </source>
</evidence>
<dbReference type="Gene3D" id="1.10.10.60">
    <property type="entry name" value="Homeodomain-like"/>
    <property type="match status" value="2"/>
</dbReference>
<dbReference type="PROSITE" id="PS01124">
    <property type="entry name" value="HTH_ARAC_FAMILY_2"/>
    <property type="match status" value="1"/>
</dbReference>
<dbReference type="PANTHER" id="PTHR46796">
    <property type="entry name" value="HTH-TYPE TRANSCRIPTIONAL ACTIVATOR RHAS-RELATED"/>
    <property type="match status" value="1"/>
</dbReference>
<keyword evidence="2" id="KW-0238">DNA-binding</keyword>